<dbReference type="EMBL" id="JAMYWD010000004">
    <property type="protein sequence ID" value="KAJ4973850.1"/>
    <property type="molecule type" value="Genomic_DNA"/>
</dbReference>
<comment type="caution">
    <text evidence="1">The sequence shown here is derived from an EMBL/GenBank/DDBJ whole genome shotgun (WGS) entry which is preliminary data.</text>
</comment>
<gene>
    <name evidence="1" type="ORF">NE237_007024</name>
</gene>
<dbReference type="AlphaFoldDB" id="A0A9Q0KNP0"/>
<evidence type="ECO:0000313" key="2">
    <source>
        <dbReference type="Proteomes" id="UP001141806"/>
    </source>
</evidence>
<proteinExistence type="predicted"/>
<name>A0A9Q0KNP0_9MAGN</name>
<reference evidence="1" key="1">
    <citation type="journal article" date="2023" name="Plant J.">
        <title>The genome of the king protea, Protea cynaroides.</title>
        <authorList>
            <person name="Chang J."/>
            <person name="Duong T.A."/>
            <person name="Schoeman C."/>
            <person name="Ma X."/>
            <person name="Roodt D."/>
            <person name="Barker N."/>
            <person name="Li Z."/>
            <person name="Van de Peer Y."/>
            <person name="Mizrachi E."/>
        </authorList>
    </citation>
    <scope>NUCLEOTIDE SEQUENCE</scope>
    <source>
        <tissue evidence="1">Young leaves</tissue>
    </source>
</reference>
<keyword evidence="2" id="KW-1185">Reference proteome</keyword>
<evidence type="ECO:0000313" key="1">
    <source>
        <dbReference type="EMBL" id="KAJ4973850.1"/>
    </source>
</evidence>
<dbReference type="Proteomes" id="UP001141806">
    <property type="component" value="Unassembled WGS sequence"/>
</dbReference>
<sequence>MQSPGCHKMFVLSREKSRPIFAMVPLLCPPFSPLSSVLSFPIPDLRSEHGSRYRICIGFSGRSPSNTRYLLTVLLWIDHVSAYHLIRTPIQIRSVTLIPKREREGTNFLL</sequence>
<accession>A0A9Q0KNP0</accession>
<organism evidence="1 2">
    <name type="scientific">Protea cynaroides</name>
    <dbReference type="NCBI Taxonomy" id="273540"/>
    <lineage>
        <taxon>Eukaryota</taxon>
        <taxon>Viridiplantae</taxon>
        <taxon>Streptophyta</taxon>
        <taxon>Embryophyta</taxon>
        <taxon>Tracheophyta</taxon>
        <taxon>Spermatophyta</taxon>
        <taxon>Magnoliopsida</taxon>
        <taxon>Proteales</taxon>
        <taxon>Proteaceae</taxon>
        <taxon>Protea</taxon>
    </lineage>
</organism>
<protein>
    <submittedName>
        <fullName evidence="1">Uncharacterized protein</fullName>
    </submittedName>
</protein>